<evidence type="ECO:0000256" key="2">
    <source>
        <dbReference type="ARBA" id="ARBA00002713"/>
    </source>
</evidence>
<evidence type="ECO:0000256" key="3">
    <source>
        <dbReference type="ARBA" id="ARBA00004892"/>
    </source>
</evidence>
<evidence type="ECO:0000256" key="6">
    <source>
        <dbReference type="ARBA" id="ARBA00016339"/>
    </source>
</evidence>
<dbReference type="Proteomes" id="UP001218788">
    <property type="component" value="Unassembled WGS sequence"/>
</dbReference>
<comment type="similarity">
    <text evidence="4 11">Belongs to the mannonate dehydratase family.</text>
</comment>
<dbReference type="RefSeq" id="WP_273640821.1">
    <property type="nucleotide sequence ID" value="NZ_JAQQXP010000001.1"/>
</dbReference>
<sequence length="397" mass="43994">MIETWRWFGPDDAITLKKIKQAGATGIVTSLHEVATGDVWHKEDIIARKQLIESEGLTWEVIESIPVHNDIKTRTGNYQQLIENYKTSVKNAAECGVYTICYNFMPVVDWTRTNLMYQLPNQSHALRFEMTDFAAYDIFILQRDGARESYSPEVVKKAENKFAGLSDAARLELEKNIIAGLPGGEGSYTRDTIRGAIEQFIALGTEGFRENLRKFLQAVIPVAESVGARMCIHPDDPPFSLFGLPRVVSTAEDARKVLDACPSVANGLTMCAGSFGARGDNDLVAMVKEFAERVYFVHLRNVTREADGSFYEADHLGGDNDMVGIVQALLSEEARRTSKGETSILGNIPMRPDHGHLLEDELNQPGVKPGYGYMGRMKGLAELRGVIHAVSSFMRAS</sequence>
<reference evidence="12 13" key="1">
    <citation type="submission" date="2022-10" db="EMBL/GenBank/DDBJ databases">
        <title>Alteromonas sp. chi3 Genome sequencing.</title>
        <authorList>
            <person name="Park S."/>
        </authorList>
    </citation>
    <scope>NUCLEOTIDE SEQUENCE [LARGE SCALE GENOMIC DNA]</scope>
    <source>
        <strain evidence="13">chi3</strain>
    </source>
</reference>
<dbReference type="EMBL" id="JAQQXP010000001">
    <property type="protein sequence ID" value="MDC8831487.1"/>
    <property type="molecule type" value="Genomic_DNA"/>
</dbReference>
<keyword evidence="9 11" id="KW-0456">Lyase</keyword>
<dbReference type="PIRSF" id="PIRSF016049">
    <property type="entry name" value="Man_dehyd"/>
    <property type="match status" value="1"/>
</dbReference>
<dbReference type="SUPFAM" id="SSF51658">
    <property type="entry name" value="Xylose isomerase-like"/>
    <property type="match status" value="1"/>
</dbReference>
<keyword evidence="7 11" id="KW-0408">Iron</keyword>
<protein>
    <recommendedName>
        <fullName evidence="6 11">Mannonate dehydratase</fullName>
        <ecNumber evidence="5 11">4.2.1.8</ecNumber>
    </recommendedName>
    <alternativeName>
        <fullName evidence="10 11">D-mannonate hydro-lyase</fullName>
    </alternativeName>
</protein>
<dbReference type="Gene3D" id="3.20.20.150">
    <property type="entry name" value="Divalent-metal-dependent TIM barrel enzymes"/>
    <property type="match status" value="1"/>
</dbReference>
<evidence type="ECO:0000256" key="4">
    <source>
        <dbReference type="ARBA" id="ARBA00007389"/>
    </source>
</evidence>
<evidence type="ECO:0000256" key="7">
    <source>
        <dbReference type="ARBA" id="ARBA00023004"/>
    </source>
</evidence>
<evidence type="ECO:0000256" key="10">
    <source>
        <dbReference type="ARBA" id="ARBA00033474"/>
    </source>
</evidence>
<evidence type="ECO:0000256" key="5">
    <source>
        <dbReference type="ARBA" id="ARBA00012927"/>
    </source>
</evidence>
<comment type="caution">
    <text evidence="12">The sequence shown here is derived from an EMBL/GenBank/DDBJ whole genome shotgun (WGS) entry which is preliminary data.</text>
</comment>
<comment type="catalytic activity">
    <reaction evidence="1 11">
        <text>D-mannonate = 2-dehydro-3-deoxy-D-gluconate + H2O</text>
        <dbReference type="Rhea" id="RHEA:20097"/>
        <dbReference type="ChEBI" id="CHEBI:15377"/>
        <dbReference type="ChEBI" id="CHEBI:17767"/>
        <dbReference type="ChEBI" id="CHEBI:57990"/>
        <dbReference type="EC" id="4.2.1.8"/>
    </reaction>
</comment>
<dbReference type="PANTHER" id="PTHR30387:SF2">
    <property type="entry name" value="MANNONATE DEHYDRATASE"/>
    <property type="match status" value="1"/>
</dbReference>
<comment type="cofactor">
    <cofactor evidence="11">
        <name>Fe(2+)</name>
        <dbReference type="ChEBI" id="CHEBI:29033"/>
    </cofactor>
    <cofactor evidence="11">
        <name>Mn(2+)</name>
        <dbReference type="ChEBI" id="CHEBI:29035"/>
    </cofactor>
</comment>
<keyword evidence="13" id="KW-1185">Reference proteome</keyword>
<dbReference type="EC" id="4.2.1.8" evidence="5 11"/>
<evidence type="ECO:0000313" key="12">
    <source>
        <dbReference type="EMBL" id="MDC8831487.1"/>
    </source>
</evidence>
<comment type="function">
    <text evidence="2 11">Catalyzes the dehydration of D-mannonate.</text>
</comment>
<dbReference type="PANTHER" id="PTHR30387">
    <property type="entry name" value="MANNONATE DEHYDRATASE"/>
    <property type="match status" value="1"/>
</dbReference>
<proteinExistence type="inferred from homology"/>
<evidence type="ECO:0000256" key="11">
    <source>
        <dbReference type="HAMAP-Rule" id="MF_00106"/>
    </source>
</evidence>
<dbReference type="HAMAP" id="MF_00106">
    <property type="entry name" value="UxuA"/>
    <property type="match status" value="1"/>
</dbReference>
<comment type="pathway">
    <text evidence="3 11">Carbohydrate metabolism; pentose and glucuronate interconversion.</text>
</comment>
<organism evidence="12 13">
    <name type="scientific">Alteromonas gilva</name>
    <dbReference type="NCBI Taxonomy" id="2987522"/>
    <lineage>
        <taxon>Bacteria</taxon>
        <taxon>Pseudomonadati</taxon>
        <taxon>Pseudomonadota</taxon>
        <taxon>Gammaproteobacteria</taxon>
        <taxon>Alteromonadales</taxon>
        <taxon>Alteromonadaceae</taxon>
        <taxon>Alteromonas/Salinimonas group</taxon>
        <taxon>Alteromonas</taxon>
    </lineage>
</organism>
<dbReference type="InterPro" id="IPR004628">
    <property type="entry name" value="Man_deHydtase"/>
</dbReference>
<dbReference type="Pfam" id="PF03786">
    <property type="entry name" value="UxuA"/>
    <property type="match status" value="1"/>
</dbReference>
<evidence type="ECO:0000256" key="8">
    <source>
        <dbReference type="ARBA" id="ARBA00023211"/>
    </source>
</evidence>
<evidence type="ECO:0000256" key="9">
    <source>
        <dbReference type="ARBA" id="ARBA00023239"/>
    </source>
</evidence>
<name>A0ABT5L6L8_9ALTE</name>
<dbReference type="NCBIfam" id="NF003027">
    <property type="entry name" value="PRK03906.1"/>
    <property type="match status" value="1"/>
</dbReference>
<gene>
    <name evidence="11 12" type="primary">uxuA</name>
    <name evidence="12" type="ORF">OIK42_12015</name>
</gene>
<dbReference type="InterPro" id="IPR036237">
    <property type="entry name" value="Xyl_isomerase-like_sf"/>
</dbReference>
<keyword evidence="8 11" id="KW-0464">Manganese</keyword>
<dbReference type="NCBIfam" id="TIGR00695">
    <property type="entry name" value="uxuA"/>
    <property type="match status" value="1"/>
</dbReference>
<evidence type="ECO:0000256" key="1">
    <source>
        <dbReference type="ARBA" id="ARBA00001794"/>
    </source>
</evidence>
<evidence type="ECO:0000313" key="13">
    <source>
        <dbReference type="Proteomes" id="UP001218788"/>
    </source>
</evidence>
<dbReference type="GO" id="GO:0008927">
    <property type="term" value="F:mannonate dehydratase activity"/>
    <property type="evidence" value="ECO:0007669"/>
    <property type="project" value="UniProtKB-EC"/>
</dbReference>
<accession>A0ABT5L6L8</accession>